<gene>
    <name evidence="3" type="ORF">SAMN04488559_11540</name>
</gene>
<sequence>MSEANTPPTNRGVIGENEKDTNYLAALIDWCQITVQDVSPEMIANDILKIPFQLMKNDLRGGTRGYKALLCFDDIRVMEGVVNTENGYQILLTGQGCRNYEKFLIANNETWFDFFKRTLTYNVNFPRVDIAIDDRKTYFKISKLIQLSKAGLVVSKLRDGIEHGSFKLKDGQRKGQTIDFGSRKSQFFMTFYEKNYEQAEKLGLDETEIAEKWNRYELKFRQERAVRLVQELVARQEVFTIAMEILNENIRFVRKPNDSKLTDIKKYPLWQPWAWFMSDVKKLNLCMRPEAKNYFTMLNWIKVSVAPTLKILKIIDDVTGKNELDSLIDGAKFSEKHEKLLEDCLNQALAFEKMGIMI</sequence>
<dbReference type="OrthoDB" id="2067664at2"/>
<dbReference type="EMBL" id="FOHA01000015">
    <property type="protein sequence ID" value="SER99020.1"/>
    <property type="molecule type" value="Genomic_DNA"/>
</dbReference>
<protein>
    <submittedName>
        <fullName evidence="3">Phage replication initiation protein</fullName>
    </submittedName>
</protein>
<dbReference type="AlphaFoldDB" id="A0A1H9TNV9"/>
<keyword evidence="4" id="KW-1185">Reference proteome</keyword>
<evidence type="ECO:0000313" key="4">
    <source>
        <dbReference type="Proteomes" id="UP000198948"/>
    </source>
</evidence>
<dbReference type="Proteomes" id="UP000198948">
    <property type="component" value="Unassembled WGS sequence"/>
</dbReference>
<dbReference type="InterPro" id="IPR040819">
    <property type="entry name" value="Rol_Rep_N"/>
</dbReference>
<proteinExistence type="predicted"/>
<organism evidence="3 4">
    <name type="scientific">Isobaculum melis</name>
    <dbReference type="NCBI Taxonomy" id="142588"/>
    <lineage>
        <taxon>Bacteria</taxon>
        <taxon>Bacillati</taxon>
        <taxon>Bacillota</taxon>
        <taxon>Bacilli</taxon>
        <taxon>Lactobacillales</taxon>
        <taxon>Carnobacteriaceae</taxon>
        <taxon>Isobaculum</taxon>
    </lineage>
</organism>
<dbReference type="STRING" id="142588.SAMN04488559_11540"/>
<reference evidence="3 4" key="1">
    <citation type="submission" date="2016-10" db="EMBL/GenBank/DDBJ databases">
        <authorList>
            <person name="de Groot N.N."/>
        </authorList>
    </citation>
    <scope>NUCLEOTIDE SEQUENCE [LARGE SCALE GENOMIC DNA]</scope>
    <source>
        <strain evidence="3 4">DSM 13760</strain>
    </source>
</reference>
<name>A0A1H9TNV9_9LACT</name>
<evidence type="ECO:0000313" key="3">
    <source>
        <dbReference type="EMBL" id="SER99020.1"/>
    </source>
</evidence>
<dbReference type="Pfam" id="PF02486">
    <property type="entry name" value="Rep_trans"/>
    <property type="match status" value="1"/>
</dbReference>
<evidence type="ECO:0000259" key="2">
    <source>
        <dbReference type="Pfam" id="PF18106"/>
    </source>
</evidence>
<accession>A0A1H9TNV9</accession>
<dbReference type="RefSeq" id="WP_092653207.1">
    <property type="nucleotide sequence ID" value="NZ_FOHA01000015.1"/>
</dbReference>
<feature type="domain" description="Replication initiation protein-like C-terminal" evidence="1">
    <location>
        <begin position="123"/>
        <end position="328"/>
    </location>
</feature>
<dbReference type="Pfam" id="PF18106">
    <property type="entry name" value="Rol_Rep_N"/>
    <property type="match status" value="1"/>
</dbReference>
<feature type="domain" description="Rolling Circle replication initiation protein N-terminal" evidence="2">
    <location>
        <begin position="26"/>
        <end position="117"/>
    </location>
</feature>
<dbReference type="InterPro" id="IPR003491">
    <property type="entry name" value="REP-like_C"/>
</dbReference>
<evidence type="ECO:0000259" key="1">
    <source>
        <dbReference type="Pfam" id="PF02486"/>
    </source>
</evidence>